<feature type="domain" description="Helicase ATP-binding" evidence="39">
    <location>
        <begin position="1224"/>
        <end position="1376"/>
    </location>
</feature>
<accession>A0A6C0SLR8</accession>
<dbReference type="PRINTS" id="PR00966">
    <property type="entry name" value="NIAPOTYPTASE"/>
</dbReference>
<comment type="function">
    <text evidence="31">Has helicase activity. It may be involved in replication.</text>
</comment>
<evidence type="ECO:0000256" key="36">
    <source>
        <dbReference type="RuleBase" id="RU003351"/>
    </source>
</evidence>
<dbReference type="GO" id="GO:0005524">
    <property type="term" value="F:ATP binding"/>
    <property type="evidence" value="ECO:0007669"/>
    <property type="project" value="UniProtKB-KW"/>
</dbReference>
<feature type="region of interest" description="Disordered" evidence="37">
    <location>
        <begin position="2799"/>
        <end position="2864"/>
    </location>
</feature>
<evidence type="ECO:0000256" key="21">
    <source>
        <dbReference type="ARBA" id="ARBA00022801"/>
    </source>
</evidence>
<evidence type="ECO:0000256" key="1">
    <source>
        <dbReference type="ARBA" id="ARBA00000785"/>
    </source>
</evidence>
<dbReference type="InterPro" id="IPR001650">
    <property type="entry name" value="Helicase_C-like"/>
</dbReference>
<organism evidence="44">
    <name type="scientific">Malva vein clearing virus</name>
    <dbReference type="NCBI Taxonomy" id="565624"/>
    <lineage>
        <taxon>Viruses</taxon>
        <taxon>Riboviria</taxon>
        <taxon>Orthornavirae</taxon>
        <taxon>Pisuviricota</taxon>
        <taxon>Stelpaviricetes</taxon>
        <taxon>Patatavirales</taxon>
        <taxon>Potyviridae</taxon>
        <taxon>Potyvirus</taxon>
        <taxon>Potyvirus malvae</taxon>
    </lineage>
</organism>
<evidence type="ECO:0000256" key="31">
    <source>
        <dbReference type="ARBA" id="ARBA00029422"/>
    </source>
</evidence>
<dbReference type="InterPro" id="IPR001456">
    <property type="entry name" value="HC-pro"/>
</dbReference>
<evidence type="ECO:0000256" key="27">
    <source>
        <dbReference type="ARBA" id="ARBA00023280"/>
    </source>
</evidence>
<evidence type="ECO:0000256" key="9">
    <source>
        <dbReference type="ARBA" id="ARBA00022488"/>
    </source>
</evidence>
<dbReference type="Pfam" id="PF01577">
    <property type="entry name" value="Peptidase_S30"/>
    <property type="match status" value="1"/>
</dbReference>
<evidence type="ECO:0000256" key="3">
    <source>
        <dbReference type="ARBA" id="ARBA00004147"/>
    </source>
</evidence>
<dbReference type="PROSITE" id="PS51744">
    <property type="entry name" value="HC_PRO_CPD"/>
    <property type="match status" value="1"/>
</dbReference>
<comment type="function">
    <text evidence="30">Involved in aphid transmission, cell-to-cell and systemis movement, encapsidation of the viral RNA and in the regulation of viral RNA amplification.</text>
</comment>
<evidence type="ECO:0000256" key="32">
    <source>
        <dbReference type="ARBA" id="ARBA00034080"/>
    </source>
</evidence>
<feature type="domain" description="Helicase C-terminal" evidence="40">
    <location>
        <begin position="1392"/>
        <end position="1554"/>
    </location>
</feature>
<keyword evidence="11" id="KW-0191">Covalent protein-RNA linkage</keyword>
<dbReference type="Pfam" id="PF00863">
    <property type="entry name" value="Peptidase_C4"/>
    <property type="match status" value="1"/>
</dbReference>
<evidence type="ECO:0000259" key="38">
    <source>
        <dbReference type="PROSITE" id="PS50507"/>
    </source>
</evidence>
<dbReference type="Gene3D" id="2.40.10.10">
    <property type="entry name" value="Trypsin-like serine proteases"/>
    <property type="match status" value="2"/>
</dbReference>
<keyword evidence="10" id="KW-1139">Helical capsid protein</keyword>
<evidence type="ECO:0000256" key="10">
    <source>
        <dbReference type="ARBA" id="ARBA00022497"/>
    </source>
</evidence>
<feature type="domain" description="Peptidase C4" evidence="41">
    <location>
        <begin position="2035"/>
        <end position="2253"/>
    </location>
</feature>
<dbReference type="InterPro" id="IPR013648">
    <property type="entry name" value="PP_Potyviridae"/>
</dbReference>
<dbReference type="GO" id="GO:0016818">
    <property type="term" value="F:hydrolase activity, acting on acid anhydrides, in phosphorus-containing anhydrides"/>
    <property type="evidence" value="ECO:0007669"/>
    <property type="project" value="InterPro"/>
</dbReference>
<evidence type="ECO:0000259" key="41">
    <source>
        <dbReference type="PROSITE" id="PS51436"/>
    </source>
</evidence>
<dbReference type="PROSITE" id="PS51871">
    <property type="entry name" value="PV_P1_PRO"/>
    <property type="match status" value="1"/>
</dbReference>
<keyword evidence="25" id="KW-0946">Virion</keyword>
<dbReference type="InterPro" id="IPR001205">
    <property type="entry name" value="RNA-dir_pol_C"/>
</dbReference>
<dbReference type="SMART" id="SM00487">
    <property type="entry name" value="DEXDc"/>
    <property type="match status" value="1"/>
</dbReference>
<keyword evidence="7" id="KW-0941">Suppressor of RNA silencing</keyword>
<keyword evidence="9" id="KW-1036">Host cytoplasmic vesicle</keyword>
<comment type="function">
    <text evidence="29">An RNA-dependent RNA polymerase that plays an essential role in the virus replication.</text>
</comment>
<dbReference type="Pfam" id="PF00767">
    <property type="entry name" value="Poty_coat"/>
    <property type="match status" value="1"/>
</dbReference>
<dbReference type="InterPro" id="IPR042308">
    <property type="entry name" value="HC_PRO_CPD_sf"/>
</dbReference>
<dbReference type="InterPro" id="IPR043502">
    <property type="entry name" value="DNA/RNA_pol_sf"/>
</dbReference>
<dbReference type="PROSITE" id="PS51194">
    <property type="entry name" value="HELICASE_CTER"/>
    <property type="match status" value="1"/>
</dbReference>
<dbReference type="GO" id="GO:0042025">
    <property type="term" value="C:host cell nucleus"/>
    <property type="evidence" value="ECO:0007669"/>
    <property type="project" value="UniProtKB-SubCell"/>
</dbReference>
<comment type="function">
    <text evidence="28">Has RNA-binding and proteolytic activities.</text>
</comment>
<dbReference type="InterPro" id="IPR039560">
    <property type="entry name" value="Potyvirid-P3"/>
</dbReference>
<dbReference type="InterPro" id="IPR001592">
    <property type="entry name" value="Poty_coat"/>
</dbReference>
<evidence type="ECO:0000256" key="19">
    <source>
        <dbReference type="ARBA" id="ARBA00022695"/>
    </source>
</evidence>
<evidence type="ECO:0000256" key="2">
    <source>
        <dbReference type="ARBA" id="ARBA00001848"/>
    </source>
</evidence>
<keyword evidence="22" id="KW-0347">Helicase</keyword>
<dbReference type="GO" id="GO:0005198">
    <property type="term" value="F:structural molecule activity"/>
    <property type="evidence" value="ECO:0007669"/>
    <property type="project" value="InterPro"/>
</dbReference>
<keyword evidence="27" id="KW-0899">Viral immunoevasion</keyword>
<name>A0A6C0SLR8_9POTV</name>
<evidence type="ECO:0000256" key="33">
    <source>
        <dbReference type="ARBA" id="ARBA00034108"/>
    </source>
</evidence>
<keyword evidence="17" id="KW-0645">Protease</keyword>
<dbReference type="PANTHER" id="PTHR18934:SF99">
    <property type="entry name" value="ATP-DEPENDENT RNA HELICASE DHX37-RELATED"/>
    <property type="match status" value="1"/>
</dbReference>
<dbReference type="Gene3D" id="3.30.70.270">
    <property type="match status" value="1"/>
</dbReference>
<keyword evidence="26" id="KW-0693">Viral RNA replication</keyword>
<evidence type="ECO:0000256" key="28">
    <source>
        <dbReference type="ARBA" id="ARBA00029399"/>
    </source>
</evidence>
<evidence type="ECO:0000256" key="8">
    <source>
        <dbReference type="ARBA" id="ARBA00022484"/>
    </source>
</evidence>
<feature type="active site" description="For helper component proteinase activity" evidence="35">
    <location>
        <position position="631"/>
    </location>
</feature>
<dbReference type="GO" id="GO:0004197">
    <property type="term" value="F:cysteine-type endopeptidase activity"/>
    <property type="evidence" value="ECO:0007669"/>
    <property type="project" value="InterPro"/>
</dbReference>
<evidence type="ECO:0000259" key="42">
    <source>
        <dbReference type="PROSITE" id="PS51744"/>
    </source>
</evidence>
<dbReference type="CDD" id="cd23175">
    <property type="entry name" value="ps-ssRNAv_Potyviridae_RdRp"/>
    <property type="match status" value="1"/>
</dbReference>
<dbReference type="GO" id="GO:0004386">
    <property type="term" value="F:helicase activity"/>
    <property type="evidence" value="ECO:0007669"/>
    <property type="project" value="UniProtKB-KW"/>
</dbReference>
<dbReference type="InterPro" id="IPR043504">
    <property type="entry name" value="Peptidase_S1_PA_chymotrypsin"/>
</dbReference>
<dbReference type="GO" id="GO:0003723">
    <property type="term" value="F:RNA binding"/>
    <property type="evidence" value="ECO:0007669"/>
    <property type="project" value="InterPro"/>
</dbReference>
<dbReference type="GO" id="GO:0052170">
    <property type="term" value="P:symbiont-mediated suppression of host innate immune response"/>
    <property type="evidence" value="ECO:0007669"/>
    <property type="project" value="UniProtKB-KW"/>
</dbReference>
<dbReference type="Pfam" id="PF08440">
    <property type="entry name" value="Poty_PP"/>
    <property type="match status" value="1"/>
</dbReference>
<feature type="domain" description="Peptidase S30" evidence="43">
    <location>
        <begin position="140"/>
        <end position="286"/>
    </location>
</feature>
<dbReference type="InterPro" id="IPR043128">
    <property type="entry name" value="Rev_trsase/Diguanyl_cyclase"/>
</dbReference>
<evidence type="ECO:0000259" key="43">
    <source>
        <dbReference type="PROSITE" id="PS51871"/>
    </source>
</evidence>
<evidence type="ECO:0000256" key="6">
    <source>
        <dbReference type="ARBA" id="ARBA00020107"/>
    </source>
</evidence>
<dbReference type="GO" id="GO:0006351">
    <property type="term" value="P:DNA-templated transcription"/>
    <property type="evidence" value="ECO:0007669"/>
    <property type="project" value="InterPro"/>
</dbReference>
<keyword evidence="13" id="KW-0167">Capsid protein</keyword>
<comment type="similarity">
    <text evidence="5 36">Belongs to the potyviridae genome polyprotein family.</text>
</comment>
<evidence type="ECO:0000256" key="24">
    <source>
        <dbReference type="ARBA" id="ARBA00022840"/>
    </source>
</evidence>
<evidence type="ECO:0000256" key="25">
    <source>
        <dbReference type="ARBA" id="ARBA00022844"/>
    </source>
</evidence>
<evidence type="ECO:0000256" key="14">
    <source>
        <dbReference type="ARBA" id="ARBA00022562"/>
    </source>
</evidence>
<evidence type="ECO:0000256" key="20">
    <source>
        <dbReference type="ARBA" id="ARBA00022741"/>
    </source>
</evidence>
<comment type="subcellular location">
    <subcellularLocation>
        <location evidence="33">Host cytoplasmic vesicle</location>
    </subcellularLocation>
    <subcellularLocation>
        <location evidence="3">Host nucleus</location>
    </subcellularLocation>
    <subcellularLocation>
        <location evidence="4">Virion</location>
    </subcellularLocation>
</comment>
<keyword evidence="15" id="KW-0945">Host-virus interaction</keyword>
<evidence type="ECO:0000256" key="29">
    <source>
        <dbReference type="ARBA" id="ARBA00029404"/>
    </source>
</evidence>
<dbReference type="EMBL" id="MN116683">
    <property type="protein sequence ID" value="QIA62007.1"/>
    <property type="molecule type" value="Genomic_RNA"/>
</dbReference>
<reference evidence="44" key="1">
    <citation type="submission" date="2019-06" db="EMBL/GenBank/DDBJ databases">
        <title>Deep sequencing analysis of a strain of malva vein clearing virus infecting Althaea rosea.</title>
        <authorList>
            <person name="Niu Y."/>
            <person name="Pei Y."/>
            <person name="Yu P."/>
            <person name="Xian S."/>
            <person name="Cui L."/>
            <person name="Zhang L."/>
        </authorList>
    </citation>
    <scope>NUCLEOTIDE SEQUENCE</scope>
    <source>
        <strain evidence="44">MVCV-SX</strain>
    </source>
</reference>
<dbReference type="GO" id="GO:0039694">
    <property type="term" value="P:viral RNA genome replication"/>
    <property type="evidence" value="ECO:0007669"/>
    <property type="project" value="InterPro"/>
</dbReference>
<evidence type="ECO:0000256" key="22">
    <source>
        <dbReference type="ARBA" id="ARBA00022806"/>
    </source>
</evidence>
<dbReference type="SUPFAM" id="SSF56672">
    <property type="entry name" value="DNA/RNA polymerases"/>
    <property type="match status" value="1"/>
</dbReference>
<dbReference type="InterPro" id="IPR001730">
    <property type="entry name" value="Potyv_NIa-pro_dom"/>
</dbReference>
<dbReference type="GO" id="GO:0044161">
    <property type="term" value="C:host cell cytoplasmic vesicle"/>
    <property type="evidence" value="ECO:0007669"/>
    <property type="project" value="UniProtKB-SubCell"/>
</dbReference>
<dbReference type="Pfam" id="PF13608">
    <property type="entry name" value="Potyvirid-P3"/>
    <property type="match status" value="1"/>
</dbReference>
<dbReference type="InterPro" id="IPR031159">
    <property type="entry name" value="HC_PRO_CPD_dom"/>
</dbReference>
<dbReference type="Gene3D" id="3.40.50.300">
    <property type="entry name" value="P-loop containing nucleotide triphosphate hydrolases"/>
    <property type="match status" value="2"/>
</dbReference>
<dbReference type="Pfam" id="PF00271">
    <property type="entry name" value="Helicase_C"/>
    <property type="match status" value="1"/>
</dbReference>
<dbReference type="PROSITE" id="PS51436">
    <property type="entry name" value="POTYVIRUS_NIA_PRO"/>
    <property type="match status" value="1"/>
</dbReference>
<evidence type="ECO:0000256" key="13">
    <source>
        <dbReference type="ARBA" id="ARBA00022561"/>
    </source>
</evidence>
<dbReference type="InterPro" id="IPR007094">
    <property type="entry name" value="RNA-dir_pol_PSvirus"/>
</dbReference>
<feature type="compositionally biased region" description="Low complexity" evidence="37">
    <location>
        <begin position="2842"/>
        <end position="2853"/>
    </location>
</feature>
<comment type="catalytic activity">
    <reaction evidence="2">
        <text>Hydrolyzes a Gly-|-Gly bond at its own C-terminus, commonly in the sequence -Tyr-Xaa-Val-Gly-|-Gly, in the processing of the potyviral polyprotein.</text>
        <dbReference type="EC" id="3.4.22.45"/>
    </reaction>
</comment>
<evidence type="ECO:0000256" key="37">
    <source>
        <dbReference type="SAM" id="MobiDB-lite"/>
    </source>
</evidence>
<dbReference type="InterPro" id="IPR027417">
    <property type="entry name" value="P-loop_NTPase"/>
</dbReference>
<evidence type="ECO:0000256" key="35">
    <source>
        <dbReference type="PROSITE-ProRule" id="PRU01080"/>
    </source>
</evidence>
<keyword evidence="12" id="KW-0597">Phosphoprotein</keyword>
<comment type="catalytic activity">
    <reaction evidence="1">
        <text>Hydrolyzes glutaminyl bonds, and activity is further restricted by preferences for the amino acids in P6 - P1' that vary with the species of potyvirus, e.g. Glu-Xaa-Xaa-Tyr-Xaa-Gln-|-(Ser or Gly) for the enzyme from tobacco etch virus. The natural substrate is the viral polyprotein, but other proteins and oligopeptides containing the appropriate consensus sequence are also cleaved.</text>
        <dbReference type="EC" id="3.4.22.44"/>
    </reaction>
</comment>
<dbReference type="Gene3D" id="3.90.70.150">
    <property type="entry name" value="Helper component proteinase"/>
    <property type="match status" value="1"/>
</dbReference>
<dbReference type="GO" id="GO:0019029">
    <property type="term" value="C:helical viral capsid"/>
    <property type="evidence" value="ECO:0007669"/>
    <property type="project" value="UniProtKB-KW"/>
</dbReference>
<keyword evidence="8" id="KW-0696">RNA-directed RNA polymerase</keyword>
<evidence type="ECO:0000256" key="7">
    <source>
        <dbReference type="ARBA" id="ARBA00022463"/>
    </source>
</evidence>
<keyword evidence="14" id="KW-1048">Host nucleus</keyword>
<comment type="function">
    <text evidence="32">Indispensable for virus replication.</text>
</comment>
<evidence type="ECO:0000256" key="15">
    <source>
        <dbReference type="ARBA" id="ARBA00022581"/>
    </source>
</evidence>
<keyword evidence="24" id="KW-0067">ATP-binding</keyword>
<dbReference type="GO" id="GO:0003968">
    <property type="term" value="F:RNA-directed RNA polymerase activity"/>
    <property type="evidence" value="ECO:0007669"/>
    <property type="project" value="UniProtKB-KW"/>
</dbReference>
<evidence type="ECO:0000259" key="40">
    <source>
        <dbReference type="PROSITE" id="PS51194"/>
    </source>
</evidence>
<dbReference type="InterPro" id="IPR002540">
    <property type="entry name" value="Pept_S30_P1_potyvir"/>
</dbReference>
<dbReference type="InterPro" id="IPR009003">
    <property type="entry name" value="Peptidase_S1_PA"/>
</dbReference>
<dbReference type="GO" id="GO:0006508">
    <property type="term" value="P:proteolysis"/>
    <property type="evidence" value="ECO:0007669"/>
    <property type="project" value="UniProtKB-KW"/>
</dbReference>
<dbReference type="Pfam" id="PF00680">
    <property type="entry name" value="RdRP_1"/>
    <property type="match status" value="1"/>
</dbReference>
<evidence type="ECO:0000256" key="30">
    <source>
        <dbReference type="ARBA" id="ARBA00029405"/>
    </source>
</evidence>
<dbReference type="Pfam" id="PF00270">
    <property type="entry name" value="DEAD"/>
    <property type="match status" value="1"/>
</dbReference>
<comment type="function">
    <text evidence="34">Mediates the cap-independent, EIF4E-dependent translation of viral genomic RNAs. Binds to the cap-binding site of host EIF4E and thus interferes with the host EIF4E-dependent mRNA export and translation. VPg-RNA directly binds EIF4E and is a template for transcription. Also forms trimeric complexes with EIF4E-EIF4G, which are templates for translation.</text>
</comment>
<dbReference type="PROSITE" id="PS50507">
    <property type="entry name" value="RDRP_SSRNA_POS"/>
    <property type="match status" value="1"/>
</dbReference>
<evidence type="ECO:0000256" key="18">
    <source>
        <dbReference type="ARBA" id="ARBA00022679"/>
    </source>
</evidence>
<dbReference type="PANTHER" id="PTHR18934">
    <property type="entry name" value="ATP-DEPENDENT RNA HELICASE"/>
    <property type="match status" value="1"/>
</dbReference>
<feature type="domain" description="RdRp catalytic" evidence="38">
    <location>
        <begin position="2519"/>
        <end position="2643"/>
    </location>
</feature>
<evidence type="ECO:0000256" key="34">
    <source>
        <dbReference type="ARBA" id="ARBA00045403"/>
    </source>
</evidence>
<evidence type="ECO:0000313" key="44">
    <source>
        <dbReference type="EMBL" id="QIA62007.1"/>
    </source>
</evidence>
<dbReference type="SMART" id="SM00490">
    <property type="entry name" value="HELICc"/>
    <property type="match status" value="1"/>
</dbReference>
<keyword evidence="23" id="KW-0788">Thiol protease</keyword>
<evidence type="ECO:0000256" key="26">
    <source>
        <dbReference type="ARBA" id="ARBA00022953"/>
    </source>
</evidence>
<keyword evidence="16" id="KW-1090">Inhibition of host innate immune response by virus</keyword>
<proteinExistence type="inferred from homology"/>
<feature type="domain" description="Peptidase C6" evidence="42">
    <location>
        <begin position="623"/>
        <end position="745"/>
    </location>
</feature>
<keyword evidence="18" id="KW-0808">Transferase</keyword>
<evidence type="ECO:0000259" key="39">
    <source>
        <dbReference type="PROSITE" id="PS51192"/>
    </source>
</evidence>
<evidence type="ECO:0000256" key="4">
    <source>
        <dbReference type="ARBA" id="ARBA00004328"/>
    </source>
</evidence>
<dbReference type="InterPro" id="IPR014001">
    <property type="entry name" value="Helicase_ATP-bd"/>
</dbReference>
<evidence type="ECO:0000256" key="23">
    <source>
        <dbReference type="ARBA" id="ARBA00022807"/>
    </source>
</evidence>
<evidence type="ECO:0000256" key="11">
    <source>
        <dbReference type="ARBA" id="ARBA00022520"/>
    </source>
</evidence>
<evidence type="ECO:0000256" key="17">
    <source>
        <dbReference type="ARBA" id="ARBA00022670"/>
    </source>
</evidence>
<keyword evidence="21" id="KW-0378">Hydrolase</keyword>
<dbReference type="Pfam" id="PF00851">
    <property type="entry name" value="Peptidase_C6"/>
    <property type="match status" value="1"/>
</dbReference>
<dbReference type="SUPFAM" id="SSF50494">
    <property type="entry name" value="Trypsin-like serine proteases"/>
    <property type="match status" value="1"/>
</dbReference>
<dbReference type="SUPFAM" id="SSF52540">
    <property type="entry name" value="P-loop containing nucleoside triphosphate hydrolases"/>
    <property type="match status" value="2"/>
</dbReference>
<keyword evidence="19" id="KW-0548">Nucleotidyltransferase</keyword>
<dbReference type="PROSITE" id="PS51192">
    <property type="entry name" value="HELICASE_ATP_BIND_1"/>
    <property type="match status" value="1"/>
</dbReference>
<evidence type="ECO:0000256" key="16">
    <source>
        <dbReference type="ARBA" id="ARBA00022632"/>
    </source>
</evidence>
<evidence type="ECO:0000256" key="5">
    <source>
        <dbReference type="ARBA" id="ARBA00006064"/>
    </source>
</evidence>
<sequence precursor="true">MATNTPIVLVKAPASVEKESTTPVLLWKDIDTHLSKRGGLKDDEYVGKDKKGNFVVKRYSAWQTKHFNKRERKRAEKATQLAADEKIFQDMPPTIVSTISIGGGIPPSKMEDVELAACGVKWPLNKTPSLREKITHKIQSVSSKTINFITESVIRSMKKNLGSVELINKQKNKTVRAQFKLSKFGKVVKVPTIHETGKIKPIDCFLHKELFCWLEKLISVTNQTRMVSESEIGPGSSGYVLAPHTLKMKLGRCKGGVFIVRGRSNGVLIDARSKLNKSTWGYMEHYSQSPGEAFWTGFNRTFIANKPTQIDHTCTSDLDVTMCGDVAALVCQTLFPCGRITCFKCLTNYSKLSDQEMRDLLISKVRSNETLIAQQYPVFKHVTSFLRGYGNYLDSVNTNFEAYSDIAKMFSSQNEAPYSHINVINSIIIKGHLATPDEWYKATESLREVSRWLKNRAETLKHGQISTFRNKIAGKAHINPTLMCDNQLDKNGNFMWGERGYHSKRFFSNYFEVIDPIQGYDKYVNRQFPNGSRQLAIGNLILSTNFESLRAQLKGVPVKKCLVGKACTSLHGGKFVYPCCCVTFEDGVAMESRMITPTKNHLIVGNSGDSKYVDLPPEINENMYIAKPGYCYLNIFLAMLVNVDEKEAKNFTKMVRDVIVEKLGTWPSMLDVATACHMLRTFHPGSESAEIPRILVDHNTKTMHVIDSYGSINTGYHILKANTVSQLILFASDSLDSEMKHYTVGGLPASTQVETNLVKSLIQGVYRPHLMRELVSDEPYILILSVLSPAVLKALFRSGALEFAINHWASKDVSVVSALTTLTVLAKKVTAARLLQDQFQAINQHSDLLYRNVVDGFKTHITYPIVVEMLNRLRNQRISDASLVTAGFSNYTTEVQEIIEKNFVRELSHSWEDLPFHAKFSQRWHWLKQRFSCGDCFEEKEFIGTTATLRRLCTSRLTLTGNWASNVAKRGTRKLQNTCYHAVGKMTCGMLGLTKRMLPDVFKMINTLVAVSLLLSITEKIISITNQRNSEKLKLQEQVQTLEYQLLLDELNKQERERGTRPTEEEFIANLEDNKNFLLLSIHSKHAKIRDEDIHDVQHQSRNANLAHFERIIAFISLVLMMFDAEKSDCVYKILSKLKGLINTTEQGVYHQSLDDIETTLDEKKLTIDFELDGQTNQMPAHCDTTFSEWWKNTLENGNVVPHYRTEGKFMEFTRSTAAQVANEIAHSTECDFLIRGAVGSGKSTGLPFHLHKKGSVLMLEPTRPLAENVCKQLRLDPFFLNPTLRMRGLNSFGSSAITVMTSGFALHFMANNPSTINDYKFIIIDECHVNDSSAMAFFCLLKEYAYQGKVLKVSATPPGREVEFTTQFPVSIACEDAISFQTFATNLGTGANSDVLTKGHNILVYVASYNEVDTLSKLLTDKTYRVTKIDGRTMKLGGVEIQTFGCKEKPHFIVATNIIENGVTLDIDVVVDFGTKVCASLDSDNRLIRYNKVAISYGERIQRLGRVGRNKQGHALRIGHTEKGLAEIPGVVATEAAFICFTYGLPVMTNNVSTSLLSSCTVRQARTMQQFELSPFFMSHLVRFDGSMHPLVHEIVRKYKLRDSEVILRKQAIPNRGITDWLTLGSYRLMGVRIEGEADSKIPFYVKDVPDKLYNDLWHVVKHHKNDAGFGQLSSVNACKIAYTLQTDIHAIPRTVKIIDGLLALEREKQAHFSNLAVASCTSSVFSLANVANAIKAKYASNHTGENIETLEKAKAQLLEFLNLGIDSTSARSLTKFGILESVHHQSSDSMSEFLQLKGKWNKRVITQDIFILIGVVAGGSWMMYEYLKGKISEPVLFQGRSKRQNQKLKYRDARDKKIGREVYGDDGTLEHFFGDAYTKKGKVKGKTHGMGSKSRRFINMYGYDPTDYSFVRFVDPLTGATLDENPIMDINLVQEHFSNVRGKHLEEDLLDPQRLYSAPGIEAYYVKNMATKALKVDLTPHNPLKHCYKNNTISGFPERVGELRQTGPPVTIDPTEVPKENMAGRFDEVEFESTALYKGLRDYNPIASTICQLTNNSDGYTQTLYGIGYGGLIITNQHLFKRNNGELVVKSHHGEFICKNTTQLKLFPCKERDVIIIRMPKDFPPFPQRLKFRQPKKGERVCLVGSNFQQKSVSSTVSEVSTTEPRTGSHFWKHWITTKDGMCGLPIVSTTDGCILGVHSLANTMQMNNYYASFPEDFMETYLQNRENDAWVRGWCYNAQNIAWGPLELQESQPGGMFKISKLVSDLAAETVRVQSTEIQWMRDALSGNLKAVAHCPGKLVTKHAVQGKCQLFELYLLTHPEAKAFFEPLMGSYQKSRLNREAYIKDIMKYATPIVVGEVNTDIFNRALLQLTSDFARWGFEECVYVTDTDDIFRALNMKAAVGALYSGKKRDYFKDYSEEDKDQILRESCFRLFSGKLGVWNGSLKAELRPLEKVEANKTRTFTAAPLDTLLGGKVCVDDFNNQFYALNLKCPWSVGMTKFHQGWNTLLNGLPDGWVYCDADGSQFDSSLSPYLINAVLTLRLSFMEDWVIGREMLKNLYTEIVYTPIATPDGTVVKKFKGNNSGQPSTVVDNTLMVILAMKYALLSEGIEEDDHDNMCRYFVNGDDLLIAIEPKYEHILNTFADHFRNLGLKYDFSTRTRNKSDLWFMSHMGMSRDGVFIPKLERERIVSILEWNRSKEPVHRLEAICASMIEAWGYDDLVHEIRKFYSWVLEQAPYNALAAEGKAPYIAETALRKLYMDVDPTETELEKYIQALNDIEVDESLSVYHQADEKLNAGVSTLPRGDRRPGKENMPSDQQVQEEARMKETPPSTERLNIGGEQPGTQGPGTMVTRPDKDINVGTTGVVSAPRLTGMVAKMRVPKVKGKHAMHMGHLMTYNPVQTDLSNARSTQRQFEQWFEGVRNEYGVTEEQMTIIANGLMVWCIENGTSPNINGVWTMMDGEEQVEYPLRPVMDHAAPTFRQIMAHFSDVAEAYIEKRNYHGNYMPRWGRQRNIRDRSLARYCFDFYEVTTSTPIRAVEAHNQMKAAALRGETNRLFGLDGKVTTQEENTERHTAEDVNPNLHTLLGMRGVQ</sequence>
<dbReference type="InterPro" id="IPR011545">
    <property type="entry name" value="DEAD/DEAH_box_helicase_dom"/>
</dbReference>
<evidence type="ECO:0000256" key="12">
    <source>
        <dbReference type="ARBA" id="ARBA00022553"/>
    </source>
</evidence>
<feature type="active site" description="For helper component proteinase activity" evidence="35">
    <location>
        <position position="704"/>
    </location>
</feature>
<keyword evidence="20" id="KW-0547">Nucleotide-binding</keyword>
<protein>
    <recommendedName>
        <fullName evidence="6">Genome polyprotein</fullName>
    </recommendedName>
</protein>